<dbReference type="GO" id="GO:0071978">
    <property type="term" value="P:bacterial-type flagellum-dependent swarming motility"/>
    <property type="evidence" value="ECO:0007669"/>
    <property type="project" value="TreeGrafter"/>
</dbReference>
<reference evidence="12 13" key="1">
    <citation type="submission" date="2015-07" db="EMBL/GenBank/DDBJ databases">
        <title>Draft genome sequence of the Amantichitinum ursilacus IGB-41, a new chitin-degrading bacterium.</title>
        <authorList>
            <person name="Kirstahler P."/>
            <person name="Guenther M."/>
            <person name="Grumaz C."/>
            <person name="Rupp S."/>
            <person name="Zibek S."/>
            <person name="Sohn K."/>
        </authorList>
    </citation>
    <scope>NUCLEOTIDE SEQUENCE [LARGE SCALE GENOMIC DNA]</scope>
    <source>
        <strain evidence="12 13">IGB-41</strain>
    </source>
</reference>
<evidence type="ECO:0000256" key="7">
    <source>
        <dbReference type="ARBA" id="ARBA00022779"/>
    </source>
</evidence>
<evidence type="ECO:0000313" key="12">
    <source>
        <dbReference type="EMBL" id="KPC50263.1"/>
    </source>
</evidence>
<evidence type="ECO:0000256" key="6">
    <source>
        <dbReference type="ARBA" id="ARBA00022692"/>
    </source>
</evidence>
<comment type="subcellular location">
    <subcellularLocation>
        <location evidence="10">Cell inner membrane</location>
    </subcellularLocation>
    <subcellularLocation>
        <location evidence="2">Cell membrane</location>
        <topology evidence="2">Single-pass membrane protein</topology>
    </subcellularLocation>
</comment>
<dbReference type="RefSeq" id="WP_053939163.1">
    <property type="nucleotide sequence ID" value="NZ_LAQT01000030.1"/>
</dbReference>
<evidence type="ECO:0000256" key="11">
    <source>
        <dbReference type="SAM" id="MobiDB-lite"/>
    </source>
</evidence>
<keyword evidence="7 10" id="KW-0283">Flagellar rotation</keyword>
<keyword evidence="12" id="KW-0282">Flagellum</keyword>
<keyword evidence="12" id="KW-0969">Cilium</keyword>
<dbReference type="STRING" id="857265.WG78_17865"/>
<evidence type="ECO:0000256" key="5">
    <source>
        <dbReference type="ARBA" id="ARBA00022500"/>
    </source>
</evidence>
<dbReference type="AlphaFoldDB" id="A0A0N0XGP7"/>
<keyword evidence="4" id="KW-1003">Cell membrane</keyword>
<protein>
    <recommendedName>
        <fullName evidence="10">Flagellar protein FliL</fullName>
    </recommendedName>
</protein>
<dbReference type="Proteomes" id="UP000037939">
    <property type="component" value="Unassembled WGS sequence"/>
</dbReference>
<feature type="transmembrane region" description="Helical" evidence="10">
    <location>
        <begin position="12"/>
        <end position="38"/>
    </location>
</feature>
<dbReference type="GO" id="GO:0005886">
    <property type="term" value="C:plasma membrane"/>
    <property type="evidence" value="ECO:0007669"/>
    <property type="project" value="UniProtKB-SubCell"/>
</dbReference>
<evidence type="ECO:0000313" key="13">
    <source>
        <dbReference type="Proteomes" id="UP000037939"/>
    </source>
</evidence>
<feature type="region of interest" description="Disordered" evidence="11">
    <location>
        <begin position="44"/>
        <end position="72"/>
    </location>
</feature>
<sequence>MSDAAPAKGKSKVMLFVIIGVVLLIVLIGGGVAAFLMMHNSDSADGADGAGTETQVKEAKAKKEKSKKKDDAPPIFEKLSQFTVNLNSGDTDVMLQTDITVQVADAETQEKLKSYLPQIQGDVNKLLRSKTPEDVRAPDGTDKLGREIRGVINKILGITSDDEGVLSVNFTTFIVQ</sequence>
<gene>
    <name evidence="12" type="ORF">WG78_17865</name>
</gene>
<evidence type="ECO:0000256" key="8">
    <source>
        <dbReference type="ARBA" id="ARBA00022989"/>
    </source>
</evidence>
<dbReference type="InterPro" id="IPR005503">
    <property type="entry name" value="FliL"/>
</dbReference>
<accession>A0A0N0XGP7</accession>
<dbReference type="EMBL" id="LAQT01000030">
    <property type="protein sequence ID" value="KPC50263.1"/>
    <property type="molecule type" value="Genomic_DNA"/>
</dbReference>
<evidence type="ECO:0000256" key="3">
    <source>
        <dbReference type="ARBA" id="ARBA00008281"/>
    </source>
</evidence>
<comment type="similarity">
    <text evidence="3 10">Belongs to the FliL family.</text>
</comment>
<keyword evidence="12" id="KW-0966">Cell projection</keyword>
<keyword evidence="6 10" id="KW-0812">Transmembrane</keyword>
<dbReference type="PANTHER" id="PTHR35091">
    <property type="entry name" value="FLAGELLAR PROTEIN FLIL"/>
    <property type="match status" value="1"/>
</dbReference>
<evidence type="ECO:0000256" key="10">
    <source>
        <dbReference type="RuleBase" id="RU364125"/>
    </source>
</evidence>
<keyword evidence="10" id="KW-0997">Cell inner membrane</keyword>
<comment type="function">
    <text evidence="1 10">Controls the rotational direction of flagella during chemotaxis.</text>
</comment>
<organism evidence="12 13">
    <name type="scientific">Amantichitinum ursilacus</name>
    <dbReference type="NCBI Taxonomy" id="857265"/>
    <lineage>
        <taxon>Bacteria</taxon>
        <taxon>Pseudomonadati</taxon>
        <taxon>Pseudomonadota</taxon>
        <taxon>Betaproteobacteria</taxon>
        <taxon>Neisseriales</taxon>
        <taxon>Chitinibacteraceae</taxon>
        <taxon>Amantichitinum</taxon>
    </lineage>
</organism>
<dbReference type="GO" id="GO:0006935">
    <property type="term" value="P:chemotaxis"/>
    <property type="evidence" value="ECO:0007669"/>
    <property type="project" value="UniProtKB-KW"/>
</dbReference>
<keyword evidence="9 10" id="KW-0472">Membrane</keyword>
<evidence type="ECO:0000256" key="2">
    <source>
        <dbReference type="ARBA" id="ARBA00004162"/>
    </source>
</evidence>
<dbReference type="GO" id="GO:0009425">
    <property type="term" value="C:bacterial-type flagellum basal body"/>
    <property type="evidence" value="ECO:0007669"/>
    <property type="project" value="InterPro"/>
</dbReference>
<feature type="compositionally biased region" description="Basic and acidic residues" evidence="11">
    <location>
        <begin position="55"/>
        <end position="72"/>
    </location>
</feature>
<keyword evidence="5 10" id="KW-0145">Chemotaxis</keyword>
<comment type="caution">
    <text evidence="12">The sequence shown here is derived from an EMBL/GenBank/DDBJ whole genome shotgun (WGS) entry which is preliminary data.</text>
</comment>
<dbReference type="PANTHER" id="PTHR35091:SF2">
    <property type="entry name" value="FLAGELLAR PROTEIN FLIL"/>
    <property type="match status" value="1"/>
</dbReference>
<evidence type="ECO:0000256" key="4">
    <source>
        <dbReference type="ARBA" id="ARBA00022475"/>
    </source>
</evidence>
<name>A0A0N0XGP7_9NEIS</name>
<evidence type="ECO:0000256" key="1">
    <source>
        <dbReference type="ARBA" id="ARBA00002254"/>
    </source>
</evidence>
<keyword evidence="8 10" id="KW-1133">Transmembrane helix</keyword>
<dbReference type="Pfam" id="PF03748">
    <property type="entry name" value="FliL"/>
    <property type="match status" value="1"/>
</dbReference>
<evidence type="ECO:0000256" key="9">
    <source>
        <dbReference type="ARBA" id="ARBA00023136"/>
    </source>
</evidence>
<proteinExistence type="inferred from homology"/>
<keyword evidence="13" id="KW-1185">Reference proteome</keyword>